<feature type="compositionally biased region" description="Basic residues" evidence="1">
    <location>
        <begin position="266"/>
        <end position="278"/>
    </location>
</feature>
<accession>A0A1D1VJJ1</accession>
<feature type="compositionally biased region" description="Basic and acidic residues" evidence="1">
    <location>
        <begin position="632"/>
        <end position="649"/>
    </location>
</feature>
<feature type="compositionally biased region" description="Polar residues" evidence="1">
    <location>
        <begin position="438"/>
        <end position="452"/>
    </location>
</feature>
<dbReference type="STRING" id="947166.A0A1D1VJJ1"/>
<feature type="compositionally biased region" description="Basic residues" evidence="1">
    <location>
        <begin position="503"/>
        <end position="515"/>
    </location>
</feature>
<feature type="region of interest" description="Disordered" evidence="1">
    <location>
        <begin position="1"/>
        <end position="64"/>
    </location>
</feature>
<feature type="compositionally biased region" description="Basic and acidic residues" evidence="1">
    <location>
        <begin position="337"/>
        <end position="349"/>
    </location>
</feature>
<dbReference type="EMBL" id="BDGG01000005">
    <property type="protein sequence ID" value="GAU99083.1"/>
    <property type="molecule type" value="Genomic_DNA"/>
</dbReference>
<feature type="compositionally biased region" description="Basic and acidic residues" evidence="1">
    <location>
        <begin position="35"/>
        <end position="55"/>
    </location>
</feature>
<dbReference type="InterPro" id="IPR036572">
    <property type="entry name" value="Doublecortin_dom_sf"/>
</dbReference>
<feature type="compositionally biased region" description="Acidic residues" evidence="1">
    <location>
        <begin position="283"/>
        <end position="293"/>
    </location>
</feature>
<feature type="compositionally biased region" description="Basic and acidic residues" evidence="1">
    <location>
        <begin position="526"/>
        <end position="539"/>
    </location>
</feature>
<dbReference type="GO" id="GO:0005815">
    <property type="term" value="C:microtubule organizing center"/>
    <property type="evidence" value="ECO:0007669"/>
    <property type="project" value="TreeGrafter"/>
</dbReference>
<dbReference type="PANTHER" id="PTHR23004">
    <property type="entry name" value="DOUBLECORTIN DOMAIN CONTAINING 2"/>
    <property type="match status" value="1"/>
</dbReference>
<comment type="caution">
    <text evidence="3">The sequence shown here is derived from an EMBL/GenBank/DDBJ whole genome shotgun (WGS) entry which is preliminary data.</text>
</comment>
<feature type="domain" description="Doublecortin" evidence="2">
    <location>
        <begin position="63"/>
        <end position="146"/>
    </location>
</feature>
<evidence type="ECO:0000313" key="3">
    <source>
        <dbReference type="EMBL" id="GAU99083.1"/>
    </source>
</evidence>
<evidence type="ECO:0000259" key="2">
    <source>
        <dbReference type="PROSITE" id="PS50309"/>
    </source>
</evidence>
<feature type="compositionally biased region" description="Basic and acidic residues" evidence="1">
    <location>
        <begin position="1"/>
        <end position="28"/>
    </location>
</feature>
<feature type="compositionally biased region" description="Basic and acidic residues" evidence="1">
    <location>
        <begin position="310"/>
        <end position="328"/>
    </location>
</feature>
<dbReference type="GO" id="GO:0035556">
    <property type="term" value="P:intracellular signal transduction"/>
    <property type="evidence" value="ECO:0007669"/>
    <property type="project" value="InterPro"/>
</dbReference>
<reference evidence="3 4" key="1">
    <citation type="journal article" date="2016" name="Nat. Commun.">
        <title>Extremotolerant tardigrade genome and improved radiotolerance of human cultured cells by tardigrade-unique protein.</title>
        <authorList>
            <person name="Hashimoto T."/>
            <person name="Horikawa D.D."/>
            <person name="Saito Y."/>
            <person name="Kuwahara H."/>
            <person name="Kozuka-Hata H."/>
            <person name="Shin-I T."/>
            <person name="Minakuchi Y."/>
            <person name="Ohishi K."/>
            <person name="Motoyama A."/>
            <person name="Aizu T."/>
            <person name="Enomoto A."/>
            <person name="Kondo K."/>
            <person name="Tanaka S."/>
            <person name="Hara Y."/>
            <person name="Koshikawa S."/>
            <person name="Sagara H."/>
            <person name="Miura T."/>
            <person name="Yokobori S."/>
            <person name="Miyagawa K."/>
            <person name="Suzuki Y."/>
            <person name="Kubo T."/>
            <person name="Oyama M."/>
            <person name="Kohara Y."/>
            <person name="Fujiyama A."/>
            <person name="Arakawa K."/>
            <person name="Katayama T."/>
            <person name="Toyoda A."/>
            <person name="Kunieda T."/>
        </authorList>
    </citation>
    <scope>NUCLEOTIDE SEQUENCE [LARGE SCALE GENOMIC DNA]</scope>
    <source>
        <strain evidence="3 4">YOKOZUNA-1</strain>
    </source>
</reference>
<feature type="compositionally biased region" description="Polar residues" evidence="1">
    <location>
        <begin position="464"/>
        <end position="496"/>
    </location>
</feature>
<sequence>MAENGRNERGRHHEEQKDNNRDGSHDPPAKSTKPGGREDSQRESREKEEASDQPERQSFPTGRRLVVINNGDKLSRGRPVQLNEKKAKTWEGVLADISDKVRPTFGAVKRVFTPTNGTEVKDMAQLEPNGVYVIAGTDKFQTIPNGYDKSIIVPVNPRQNRMSISSKTAPPPKEPVAPQFSGEEVQDSQRGSVQLVIIHLCTLDGKLIEHVADLKTNGYYVAVGPYEKFRHVEYTLEGRPNMVVPIKRSGKNPYEVKEAEQPGAERKRRRTFVVRLKKNSSMTDDEEEREEDSEGRHTRHHRSTDRRQRRSESPERHHRKADSPDQDRHHRRSHSPTSHERDAHTERESHHNRHHDRHEYDEKKRHHSKESRHRHHRDDDVIEVPDPAQQGLYAQGRAELNKSAHSVMLREAINKSHSQLVVGSAKSRHDHDGATLGPSRSQSLPGGPSQKNLGEPKSKLGLTAGSTAVLTPGSTANLTPGSTLNMNGTSTTTLQPSTSKLSVHSHKSHKSRAGSRSRLDLEEEDGTSKADLGRSQHSRLFDTHSKLHHSDREGAEEDDDDVNHHISHRLIPSYIDEQGEPHDAQEIEGHSGRTGALGDHFEGEVPDHSAAGKSHRHDELHSHVTTVGPDGELIHTERHDITEHDEDKKPKKKKGGCC</sequence>
<gene>
    <name evidence="3" type="primary">RvY_10128-1</name>
    <name evidence="3" type="synonym">RvY_10128.1</name>
    <name evidence="3" type="ORF">RvY_10128</name>
</gene>
<keyword evidence="4" id="KW-1185">Reference proteome</keyword>
<feature type="compositionally biased region" description="Basic residues" evidence="1">
    <location>
        <begin position="297"/>
        <end position="309"/>
    </location>
</feature>
<feature type="region of interest" description="Disordered" evidence="1">
    <location>
        <begin position="253"/>
        <end position="399"/>
    </location>
</feature>
<evidence type="ECO:0000256" key="1">
    <source>
        <dbReference type="SAM" id="MobiDB-lite"/>
    </source>
</evidence>
<protein>
    <recommendedName>
        <fullName evidence="2">Doublecortin domain-containing protein</fullName>
    </recommendedName>
</protein>
<feature type="compositionally biased region" description="Basic residues" evidence="1">
    <location>
        <begin position="364"/>
        <end position="376"/>
    </location>
</feature>
<organism evidence="3 4">
    <name type="scientific">Ramazzottius varieornatus</name>
    <name type="common">Water bear</name>
    <name type="synonym">Tardigrade</name>
    <dbReference type="NCBI Taxonomy" id="947166"/>
    <lineage>
        <taxon>Eukaryota</taxon>
        <taxon>Metazoa</taxon>
        <taxon>Ecdysozoa</taxon>
        <taxon>Tardigrada</taxon>
        <taxon>Eutardigrada</taxon>
        <taxon>Parachela</taxon>
        <taxon>Hypsibioidea</taxon>
        <taxon>Ramazzottiidae</taxon>
        <taxon>Ramazzottius</taxon>
    </lineage>
</organism>
<dbReference type="Proteomes" id="UP000186922">
    <property type="component" value="Unassembled WGS sequence"/>
</dbReference>
<dbReference type="OrthoDB" id="1738954at2759"/>
<feature type="region of interest" description="Disordered" evidence="1">
    <location>
        <begin position="417"/>
        <end position="539"/>
    </location>
</feature>
<name>A0A1D1VJJ1_RAMVA</name>
<feature type="compositionally biased region" description="Basic and acidic residues" evidence="1">
    <location>
        <begin position="254"/>
        <end position="265"/>
    </location>
</feature>
<dbReference type="Gene3D" id="3.10.20.230">
    <property type="entry name" value="Doublecortin domain"/>
    <property type="match status" value="2"/>
</dbReference>
<evidence type="ECO:0000313" key="4">
    <source>
        <dbReference type="Proteomes" id="UP000186922"/>
    </source>
</evidence>
<dbReference type="SUPFAM" id="SSF89837">
    <property type="entry name" value="Doublecortin (DC)"/>
    <property type="match status" value="2"/>
</dbReference>
<dbReference type="PANTHER" id="PTHR23004:SF11">
    <property type="entry name" value="PROTEIN RPI-1"/>
    <property type="match status" value="1"/>
</dbReference>
<feature type="region of interest" description="Disordered" evidence="1">
    <location>
        <begin position="593"/>
        <end position="658"/>
    </location>
</feature>
<dbReference type="PROSITE" id="PS50309">
    <property type="entry name" value="DC"/>
    <property type="match status" value="1"/>
</dbReference>
<dbReference type="Pfam" id="PF03607">
    <property type="entry name" value="DCX"/>
    <property type="match status" value="2"/>
</dbReference>
<dbReference type="GO" id="GO:0005874">
    <property type="term" value="C:microtubule"/>
    <property type="evidence" value="ECO:0007669"/>
    <property type="project" value="TreeGrafter"/>
</dbReference>
<dbReference type="InterPro" id="IPR003533">
    <property type="entry name" value="Doublecortin_dom"/>
</dbReference>
<dbReference type="AlphaFoldDB" id="A0A1D1VJJ1"/>
<dbReference type="SMART" id="SM00537">
    <property type="entry name" value="DCX"/>
    <property type="match status" value="1"/>
</dbReference>
<proteinExistence type="predicted"/>